<organism evidence="8 9">
    <name type="scientific">Streptococcus parauberis KRS-02083</name>
    <dbReference type="NCBI Taxonomy" id="1207545"/>
    <lineage>
        <taxon>Bacteria</taxon>
        <taxon>Bacillati</taxon>
        <taxon>Bacillota</taxon>
        <taxon>Bacilli</taxon>
        <taxon>Lactobacillales</taxon>
        <taxon>Streptococcaceae</taxon>
        <taxon>Streptococcus</taxon>
    </lineage>
</organism>
<dbReference type="SUPFAM" id="SSF75553">
    <property type="entry name" value="Smc hinge domain"/>
    <property type="match status" value="1"/>
</dbReference>
<feature type="domain" description="SMC hinge" evidence="7">
    <location>
        <begin position="518"/>
        <end position="637"/>
    </location>
</feature>
<keyword evidence="2 6" id="KW-0547">Nucleotide-binding</keyword>
<evidence type="ECO:0000256" key="6">
    <source>
        <dbReference type="HAMAP-Rule" id="MF_01894"/>
    </source>
</evidence>
<evidence type="ECO:0000256" key="2">
    <source>
        <dbReference type="ARBA" id="ARBA00022741"/>
    </source>
</evidence>
<dbReference type="PIRSF" id="PIRSF005719">
    <property type="entry name" value="SMC"/>
    <property type="match status" value="1"/>
</dbReference>
<evidence type="ECO:0000256" key="4">
    <source>
        <dbReference type="ARBA" id="ARBA00023054"/>
    </source>
</evidence>
<comment type="domain">
    <text evidence="6">Contains large globular domains required for ATP hydrolysis at each terminus and a third globular domain forming a flexible hinge near the middle of the molecule. These domains are separated by coiled-coil structures.</text>
</comment>
<dbReference type="Proteomes" id="UP000011769">
    <property type="component" value="Unassembled WGS sequence"/>
</dbReference>
<dbReference type="Pfam" id="PF06470">
    <property type="entry name" value="SMC_hinge"/>
    <property type="match status" value="1"/>
</dbReference>
<feature type="coiled-coil region" evidence="6">
    <location>
        <begin position="759"/>
        <end position="800"/>
    </location>
</feature>
<gene>
    <name evidence="6" type="primary">smc</name>
    <name evidence="8" type="ORF">SPJ1_0365</name>
</gene>
<reference evidence="8 9" key="1">
    <citation type="journal article" date="2013" name="PLoS ONE">
        <title>Comparative Genomic Characterization of Three Streptococcus parauberis Strains in Fish Pathogen, as Assessed by Wide-Genome Analyses.</title>
        <authorList>
            <person name="Nho S.W."/>
            <person name="Hikima J."/>
            <person name="Park S.B."/>
            <person name="Jang H.B."/>
            <person name="Cha I.S."/>
            <person name="Yasuike M."/>
            <person name="Nakamura Y."/>
            <person name="Fujiwara A."/>
            <person name="Sano M."/>
            <person name="Kanai K."/>
            <person name="Kondo H."/>
            <person name="Hirono I."/>
            <person name="Takeyama H."/>
            <person name="Aoki T."/>
            <person name="Jung T.S."/>
        </authorList>
    </citation>
    <scope>NUCLEOTIDE SEQUENCE [LARGE SCALE GENOMIC DNA]</scope>
    <source>
        <strain evidence="8 9">KRS-02083</strain>
    </source>
</reference>
<evidence type="ECO:0000313" key="8">
    <source>
        <dbReference type="EMBL" id="EMG26403.1"/>
    </source>
</evidence>
<comment type="subunit">
    <text evidence="6">Homodimer.</text>
</comment>
<proteinExistence type="inferred from homology"/>
<protein>
    <recommendedName>
        <fullName evidence="6">Chromosome partition protein Smc</fullName>
    </recommendedName>
</protein>
<dbReference type="Pfam" id="PF02463">
    <property type="entry name" value="SMC_N"/>
    <property type="match status" value="1"/>
</dbReference>
<comment type="function">
    <text evidence="6">Required for chromosome condensation and partitioning.</text>
</comment>
<name>A0ABN0IU70_9STRE</name>
<comment type="similarity">
    <text evidence="6">Belongs to the SMC family.</text>
</comment>
<keyword evidence="3 6" id="KW-0067">ATP-binding</keyword>
<dbReference type="InterPro" id="IPR011890">
    <property type="entry name" value="SMC_prok"/>
</dbReference>
<dbReference type="Gene3D" id="3.30.70.1620">
    <property type="match status" value="1"/>
</dbReference>
<dbReference type="InterPro" id="IPR010935">
    <property type="entry name" value="SMC_hinge"/>
</dbReference>
<dbReference type="Gene3D" id="3.40.50.300">
    <property type="entry name" value="P-loop containing nucleotide triphosphate hydrolases"/>
    <property type="match status" value="2"/>
</dbReference>
<sequence>MFLRRIEMQGFKSFADKTKIEFDKGVTAVVGPNGSGKSNVTESLRWALGESSAKSLRGGKMPDIIFAGTESRNALNFAEVAVILDNSDQFIKDANKEIRVERHIYRNGDSDYLIDGKKVRLRDIHDLFMDTGLGKDSFSIISQGRVEEIFNSKAEERRAIFEEAAGVLKYKTRKKETESKLNQTQDNLDRLDDIVYELETQITPLEKQAKTAKEFILLDEDRSQLQLDILVSDIALDKVLLTTKEEELSAIKQDMTAYHQHREKLENENQSLKTKRQTVAQEMDLKQGQLLELTKALSDLERQIELIKLEKSQKSEKKEEASSRIKQLKEELLTLQNQESEKTLGLENVSVQLSQLSQEVVRLTEEMARFSTDPDQVIEDLREDYVKLMQDEADISNKLSLLVANIEQEKLTKANQDKEYQETSQKVDLLIIEKKQAFEEFQASQQEVAKLLKNYQDLDQKVGQEQGNYQLAQNKLFDILDQKKAKEARQTSLDSIQRSHSQFYAGVRAVLQNAKQIGGILGAVSEHLNFDKDYQTAMEVALGASSQHIIVENEVAAKNAIAYLKQNRQGRATFLPLTTIKARYLADNFQKQLETSPGFIGTAQSLVSYDSKLDAIIKNLLNVTAIFDTIDHANSAAKKLNYKVRIVTLDGTELRPGGSFSGGANRQSNSTFIQPELDQVSAELLAINQDLKNQEKVVAGLLQQLQAKQAQLEEFKTRGEQARLAEQKANLFYQQVKERFEDASALLEVLDTNDQTSQLAKNQDEKLILEEKLVELAKQKEKLNLDIDDIKSNKDAIADKKNQIMEDLSQKRLKERDLLNEQRFERSNLESLVNRIQSTQDHISQQEDLLTLHVSQEHIDQLPSLETKLVKLAESKQGVEERLVQLRFENEDYAALLEELEDSLTKLQFQNEDFIRKQTKLEAEVEQVSDRLRSHAKALVEDFQMTLEDAQKDCRAVEDANLAKENLKQLQKKIKQLGPINLDAIEQYDEVAERLEFLNTQKADLNRAKDMLLGTIGNMDNEVKARFKVTFEAIRESFKETFSQMFGGGTADLVLTDGDLLTAGVEISVQPPGKKIQSLNLMSGGEKALSALALLFAIIRVKTIPFVILDEVEAALDEANVKRFGDYLNRFDKNSQFIVVTHRKGTMAAADSIYGITMQESGVSKVVSVKLKESENLGFLS</sequence>
<accession>A0ABN0IU70</accession>
<keyword evidence="1 6" id="KW-0963">Cytoplasm</keyword>
<feature type="coiled-coil region" evidence="6">
    <location>
        <begin position="677"/>
        <end position="718"/>
    </location>
</feature>
<dbReference type="InterPro" id="IPR036277">
    <property type="entry name" value="SMC_hinge_sf"/>
</dbReference>
<dbReference type="SMART" id="SM00968">
    <property type="entry name" value="SMC_hinge"/>
    <property type="match status" value="1"/>
</dbReference>
<dbReference type="InterPro" id="IPR027417">
    <property type="entry name" value="P-loop_NTPase"/>
</dbReference>
<dbReference type="PANTHER" id="PTHR43977">
    <property type="entry name" value="STRUCTURAL MAINTENANCE OF CHROMOSOMES PROTEIN 3"/>
    <property type="match status" value="1"/>
</dbReference>
<dbReference type="CDD" id="cd03278">
    <property type="entry name" value="ABC_SMC_barmotin"/>
    <property type="match status" value="1"/>
</dbReference>
<evidence type="ECO:0000256" key="3">
    <source>
        <dbReference type="ARBA" id="ARBA00022840"/>
    </source>
</evidence>
<keyword evidence="5 6" id="KW-0238">DNA-binding</keyword>
<dbReference type="HAMAP" id="MF_01894">
    <property type="entry name" value="Smc_prok"/>
    <property type="match status" value="1"/>
</dbReference>
<feature type="binding site" evidence="6">
    <location>
        <begin position="32"/>
        <end position="39"/>
    </location>
    <ligand>
        <name>ATP</name>
        <dbReference type="ChEBI" id="CHEBI:30616"/>
    </ligand>
</feature>
<comment type="caution">
    <text evidence="8">The sequence shown here is derived from an EMBL/GenBank/DDBJ whole genome shotgun (WGS) entry which is preliminary data.</text>
</comment>
<feature type="coiled-coil region" evidence="6">
    <location>
        <begin position="248"/>
        <end position="461"/>
    </location>
</feature>
<comment type="subcellular location">
    <subcellularLocation>
        <location evidence="6">Cytoplasm</location>
    </subcellularLocation>
</comment>
<dbReference type="RefSeq" id="WP_004234613.1">
    <property type="nucleotide sequence ID" value="NZ_ALYM01000001.1"/>
</dbReference>
<dbReference type="EMBL" id="ALYM01000001">
    <property type="protein sequence ID" value="EMG26403.1"/>
    <property type="molecule type" value="Genomic_DNA"/>
</dbReference>
<dbReference type="InterPro" id="IPR003395">
    <property type="entry name" value="RecF/RecN/SMC_N"/>
</dbReference>
<evidence type="ECO:0000256" key="5">
    <source>
        <dbReference type="ARBA" id="ARBA00023125"/>
    </source>
</evidence>
<dbReference type="SUPFAM" id="SSF52540">
    <property type="entry name" value="P-loop containing nucleoside triphosphate hydrolases"/>
    <property type="match status" value="1"/>
</dbReference>
<keyword evidence="9" id="KW-1185">Reference proteome</keyword>
<feature type="coiled-coil region" evidence="6">
    <location>
        <begin position="167"/>
        <end position="201"/>
    </location>
</feature>
<keyword evidence="4 6" id="KW-0175">Coiled coil</keyword>
<evidence type="ECO:0000259" key="7">
    <source>
        <dbReference type="SMART" id="SM00968"/>
    </source>
</evidence>
<dbReference type="NCBIfam" id="TIGR02168">
    <property type="entry name" value="SMC_prok_B"/>
    <property type="match status" value="1"/>
</dbReference>
<dbReference type="InterPro" id="IPR024704">
    <property type="entry name" value="SMC"/>
</dbReference>
<dbReference type="Gene3D" id="1.20.1060.20">
    <property type="match status" value="1"/>
</dbReference>
<feature type="coiled-coil region" evidence="6">
    <location>
        <begin position="883"/>
        <end position="1008"/>
    </location>
</feature>
<evidence type="ECO:0000313" key="9">
    <source>
        <dbReference type="Proteomes" id="UP000011769"/>
    </source>
</evidence>
<evidence type="ECO:0000256" key="1">
    <source>
        <dbReference type="ARBA" id="ARBA00022490"/>
    </source>
</evidence>